<dbReference type="PANTHER" id="PTHR33155:SF75">
    <property type="entry name" value="OS02G0750800 PROTEIN"/>
    <property type="match status" value="1"/>
</dbReference>
<feature type="region of interest" description="Disordered" evidence="2">
    <location>
        <begin position="135"/>
        <end position="192"/>
    </location>
</feature>
<dbReference type="InterPro" id="IPR046431">
    <property type="entry name" value="FAF_dom"/>
</dbReference>
<dbReference type="Proteomes" id="UP000230069">
    <property type="component" value="Unassembled WGS sequence"/>
</dbReference>
<feature type="domain" description="FAF" evidence="3">
    <location>
        <begin position="27"/>
        <end position="83"/>
    </location>
</feature>
<proteinExistence type="inferred from homology"/>
<keyword evidence="5" id="KW-1185">Reference proteome</keyword>
<evidence type="ECO:0000313" key="5">
    <source>
        <dbReference type="Proteomes" id="UP000230069"/>
    </source>
</evidence>
<evidence type="ECO:0000313" key="4">
    <source>
        <dbReference type="EMBL" id="PIA48014.1"/>
    </source>
</evidence>
<reference evidence="4 5" key="1">
    <citation type="submission" date="2017-09" db="EMBL/GenBank/DDBJ databases">
        <title>WGS assembly of Aquilegia coerulea Goldsmith.</title>
        <authorList>
            <person name="Hodges S."/>
            <person name="Kramer E."/>
            <person name="Nordborg M."/>
            <person name="Tomkins J."/>
            <person name="Borevitz J."/>
            <person name="Derieg N."/>
            <person name="Yan J."/>
            <person name="Mihaltcheva S."/>
            <person name="Hayes R.D."/>
            <person name="Rokhsar D."/>
        </authorList>
    </citation>
    <scope>NUCLEOTIDE SEQUENCE [LARGE SCALE GENOMIC DNA]</scope>
    <source>
        <strain evidence="5">cv. Goldsmith</strain>
    </source>
</reference>
<evidence type="ECO:0000256" key="1">
    <source>
        <dbReference type="ARBA" id="ARBA00008690"/>
    </source>
</evidence>
<dbReference type="OrthoDB" id="1928183at2759"/>
<dbReference type="InterPro" id="IPR021410">
    <property type="entry name" value="FAF"/>
</dbReference>
<dbReference type="InParanoid" id="A0A2G5DWW4"/>
<protein>
    <recommendedName>
        <fullName evidence="3">FAF domain-containing protein</fullName>
    </recommendedName>
</protein>
<feature type="region of interest" description="Disordered" evidence="2">
    <location>
        <begin position="1"/>
        <end position="31"/>
    </location>
</feature>
<evidence type="ECO:0000259" key="3">
    <source>
        <dbReference type="Pfam" id="PF11250"/>
    </source>
</evidence>
<dbReference type="PANTHER" id="PTHR33155">
    <property type="entry name" value="FANTASTIC FOUR-LIKE PROTEIN (DUF3049)"/>
    <property type="match status" value="1"/>
</dbReference>
<feature type="compositionally biased region" description="Basic and acidic residues" evidence="2">
    <location>
        <begin position="157"/>
        <end position="170"/>
    </location>
</feature>
<accession>A0A2G5DWW4</accession>
<evidence type="ECO:0000256" key="2">
    <source>
        <dbReference type="SAM" id="MobiDB-lite"/>
    </source>
</evidence>
<name>A0A2G5DWW4_AQUCA</name>
<dbReference type="EMBL" id="KZ305031">
    <property type="protein sequence ID" value="PIA48014.1"/>
    <property type="molecule type" value="Genomic_DNA"/>
</dbReference>
<comment type="similarity">
    <text evidence="1">Belongs to the fantastic four family.</text>
</comment>
<dbReference type="Pfam" id="PF11250">
    <property type="entry name" value="FAF"/>
    <property type="match status" value="1"/>
</dbReference>
<feature type="compositionally biased region" description="Low complexity" evidence="2">
    <location>
        <begin position="1"/>
        <end position="16"/>
    </location>
</feature>
<organism evidence="4 5">
    <name type="scientific">Aquilegia coerulea</name>
    <name type="common">Rocky mountain columbine</name>
    <dbReference type="NCBI Taxonomy" id="218851"/>
    <lineage>
        <taxon>Eukaryota</taxon>
        <taxon>Viridiplantae</taxon>
        <taxon>Streptophyta</taxon>
        <taxon>Embryophyta</taxon>
        <taxon>Tracheophyta</taxon>
        <taxon>Spermatophyta</taxon>
        <taxon>Magnoliopsida</taxon>
        <taxon>Ranunculales</taxon>
        <taxon>Ranunculaceae</taxon>
        <taxon>Thalictroideae</taxon>
        <taxon>Aquilegia</taxon>
    </lineage>
</organism>
<dbReference type="AlphaFoldDB" id="A0A2G5DWW4"/>
<gene>
    <name evidence="4" type="ORF">AQUCO_01400540v1</name>
</gene>
<sequence length="241" mass="27168">MSSSPLISPSSSSLVKKSFEKRKKKKEFPPPIPLLARTGNLPCHMPWVLKRCYTNGRLVLREVPVKHHEYFKADRSNGRLVLRIMYMADDQLASKENVPQHVLDAGDDVVLNEDATPSTSSMNVEEDLKQNHVEPDYSDCDCGGDAGGSDGDVDMESTCHRENGLDVKQDEEVEASSPVVEDKQQVQQQQQQQQHKVLNNVLNESKTLSSSMPEARLWCLPKDTKNDFFRMGTPTIRPIYI</sequence>